<reference evidence="3" key="1">
    <citation type="submission" date="2018-06" db="EMBL/GenBank/DDBJ databases">
        <authorList>
            <person name="Cea G.-C."/>
            <person name="William W."/>
        </authorList>
    </citation>
    <scope>NUCLEOTIDE SEQUENCE [LARGE SCALE GENOMIC DNA]</scope>
    <source>
        <strain evidence="3">DB21MT-2</strain>
    </source>
</reference>
<evidence type="ECO:0000313" key="3">
    <source>
        <dbReference type="Proteomes" id="UP000250123"/>
    </source>
</evidence>
<sequence>MVKTERMLALIDYLRKMDKLNREFTNKDASSATGYPTGSISKYLNEKLNGVYVSKQARGVWLCKGIDKLSNDEFVRLMSQSLQAKELTTEEKMYTKLIDRSLDAFTLALEVYNRPSLRNRVEAFTIMIINAWELLLKAEILKTLGYDKVFKKNGKSISVSDAVALRIQENDDVRKNLSNLIVLRDQAIHLLIPELQSRLSRLFQASVLNYQDRYLKQMGNSPLAGQSVGMLSLIIDGPEPEIAIIKENYGLQTAIEVESFLEKFNLESKNSSDNFSISIDYNLTLTRKKHKSDLNLSVGDSGENAIIIREAKDLNISHPFHTEEARALISKKAGKLNQHEFQAILYKHNVKGKRHEFHDFTDRHRYSQKFVDWVVLNLNQPDWLDKAKKQYKSR</sequence>
<proteinExistence type="predicted"/>
<accession>A0A330M871</accession>
<name>A0A330M871_9GAMM</name>
<evidence type="ECO:0000313" key="2">
    <source>
        <dbReference type="EMBL" id="SQH78302.1"/>
    </source>
</evidence>
<organism evidence="2 3">
    <name type="scientific">Shewanella benthica</name>
    <dbReference type="NCBI Taxonomy" id="43661"/>
    <lineage>
        <taxon>Bacteria</taxon>
        <taxon>Pseudomonadati</taxon>
        <taxon>Pseudomonadota</taxon>
        <taxon>Gammaproteobacteria</taxon>
        <taxon>Alteromonadales</taxon>
        <taxon>Shewanellaceae</taxon>
        <taxon>Shewanella</taxon>
    </lineage>
</organism>
<dbReference type="EMBL" id="LS483452">
    <property type="protein sequence ID" value="SQH78302.1"/>
    <property type="molecule type" value="Genomic_DNA"/>
</dbReference>
<dbReference type="Pfam" id="PF12358">
    <property type="entry name" value="DUF3644"/>
    <property type="match status" value="1"/>
</dbReference>
<dbReference type="InterPro" id="IPR022104">
    <property type="entry name" value="DUF3644"/>
</dbReference>
<feature type="domain" description="DUF3644" evidence="1">
    <location>
        <begin position="96"/>
        <end position="265"/>
    </location>
</feature>
<dbReference type="KEGG" id="sbk:SHEWBE_4342"/>
<protein>
    <recommendedName>
        <fullName evidence="1">DUF3644 domain-containing protein</fullName>
    </recommendedName>
</protein>
<dbReference type="Proteomes" id="UP000250123">
    <property type="component" value="Chromosome SHEWBE"/>
</dbReference>
<gene>
    <name evidence="2" type="ORF">SHEWBE_4342</name>
</gene>
<evidence type="ECO:0000259" key="1">
    <source>
        <dbReference type="Pfam" id="PF12358"/>
    </source>
</evidence>
<dbReference type="AlphaFoldDB" id="A0A330M871"/>